<evidence type="ECO:0000256" key="1">
    <source>
        <dbReference type="SAM" id="Phobius"/>
    </source>
</evidence>
<feature type="transmembrane region" description="Helical" evidence="1">
    <location>
        <begin position="74"/>
        <end position="93"/>
    </location>
</feature>
<accession>A0ABW3CI61</accession>
<keyword evidence="1" id="KW-0472">Membrane</keyword>
<keyword evidence="1" id="KW-0812">Transmembrane</keyword>
<dbReference type="Proteomes" id="UP001597083">
    <property type="component" value="Unassembled WGS sequence"/>
</dbReference>
<gene>
    <name evidence="2" type="ORF">ACFQ07_18265</name>
</gene>
<keyword evidence="3" id="KW-1185">Reference proteome</keyword>
<feature type="transmembrane region" description="Helical" evidence="1">
    <location>
        <begin position="119"/>
        <end position="137"/>
    </location>
</feature>
<reference evidence="3" key="1">
    <citation type="journal article" date="2019" name="Int. J. Syst. Evol. Microbiol.">
        <title>The Global Catalogue of Microorganisms (GCM) 10K type strain sequencing project: providing services to taxonomists for standard genome sequencing and annotation.</title>
        <authorList>
            <consortium name="The Broad Institute Genomics Platform"/>
            <consortium name="The Broad Institute Genome Sequencing Center for Infectious Disease"/>
            <person name="Wu L."/>
            <person name="Ma J."/>
        </authorList>
    </citation>
    <scope>NUCLEOTIDE SEQUENCE [LARGE SCALE GENOMIC DNA]</scope>
    <source>
        <strain evidence="3">JCM 31696</strain>
    </source>
</reference>
<comment type="caution">
    <text evidence="2">The sequence shown here is derived from an EMBL/GenBank/DDBJ whole genome shotgun (WGS) entry which is preliminary data.</text>
</comment>
<protein>
    <submittedName>
        <fullName evidence="2">Uncharacterized protein</fullName>
    </submittedName>
</protein>
<evidence type="ECO:0000313" key="3">
    <source>
        <dbReference type="Proteomes" id="UP001597083"/>
    </source>
</evidence>
<organism evidence="2 3">
    <name type="scientific">Actinomadura adrarensis</name>
    <dbReference type="NCBI Taxonomy" id="1819600"/>
    <lineage>
        <taxon>Bacteria</taxon>
        <taxon>Bacillati</taxon>
        <taxon>Actinomycetota</taxon>
        <taxon>Actinomycetes</taxon>
        <taxon>Streptosporangiales</taxon>
        <taxon>Thermomonosporaceae</taxon>
        <taxon>Actinomadura</taxon>
    </lineage>
</organism>
<keyword evidence="1" id="KW-1133">Transmembrane helix</keyword>
<feature type="non-terminal residue" evidence="2">
    <location>
        <position position="150"/>
    </location>
</feature>
<dbReference type="EMBL" id="JBHTIR010002754">
    <property type="protein sequence ID" value="MFD0854188.1"/>
    <property type="molecule type" value="Genomic_DNA"/>
</dbReference>
<feature type="transmembrane region" description="Helical" evidence="1">
    <location>
        <begin position="51"/>
        <end position="69"/>
    </location>
</feature>
<proteinExistence type="predicted"/>
<sequence length="150" mass="16009">MPLLKRIPPGLGPGLVWFLAAIVPIVDYVVLPQPHTHSYSYPRDGLDSFAAKALLFLAFAVVLAGFAMLRRRTLVAYGLVVAGTVVLSLTWRWDEIPPLQLIGVDLALGYVASVVPRRGSLGAAAGTFGVLAAYLVLREFFGDDSGTAAE</sequence>
<feature type="transmembrane region" description="Helical" evidence="1">
    <location>
        <begin position="12"/>
        <end position="31"/>
    </location>
</feature>
<evidence type="ECO:0000313" key="2">
    <source>
        <dbReference type="EMBL" id="MFD0854188.1"/>
    </source>
</evidence>
<name>A0ABW3CI61_9ACTN</name>